<comment type="caution">
    <text evidence="1">The sequence shown here is derived from an EMBL/GenBank/DDBJ whole genome shotgun (WGS) entry which is preliminary data.</text>
</comment>
<accession>X1MIW3</accession>
<gene>
    <name evidence="1" type="ORF">S06H3_26789</name>
</gene>
<feature type="non-terminal residue" evidence="1">
    <location>
        <position position="1"/>
    </location>
</feature>
<sequence>YIFPALEQIGYIQMERAQKPFCLSRILNSTGFSLDESDPVEVSTNLELYEAYWNIWGRFL</sequence>
<organism evidence="1">
    <name type="scientific">marine sediment metagenome</name>
    <dbReference type="NCBI Taxonomy" id="412755"/>
    <lineage>
        <taxon>unclassified sequences</taxon>
        <taxon>metagenomes</taxon>
        <taxon>ecological metagenomes</taxon>
    </lineage>
</organism>
<dbReference type="AlphaFoldDB" id="X1MIW3"/>
<evidence type="ECO:0000313" key="1">
    <source>
        <dbReference type="EMBL" id="GAI31223.1"/>
    </source>
</evidence>
<reference evidence="1" key="1">
    <citation type="journal article" date="2014" name="Front. Microbiol.">
        <title>High frequency of phylogenetically diverse reductive dehalogenase-homologous genes in deep subseafloor sedimentary metagenomes.</title>
        <authorList>
            <person name="Kawai M."/>
            <person name="Futagami T."/>
            <person name="Toyoda A."/>
            <person name="Takaki Y."/>
            <person name="Nishi S."/>
            <person name="Hori S."/>
            <person name="Arai W."/>
            <person name="Tsubouchi T."/>
            <person name="Morono Y."/>
            <person name="Uchiyama I."/>
            <person name="Ito T."/>
            <person name="Fujiyama A."/>
            <person name="Inagaki F."/>
            <person name="Takami H."/>
        </authorList>
    </citation>
    <scope>NUCLEOTIDE SEQUENCE</scope>
    <source>
        <strain evidence="1">Expedition CK06-06</strain>
    </source>
</reference>
<protein>
    <submittedName>
        <fullName evidence="1">Uncharacterized protein</fullName>
    </submittedName>
</protein>
<dbReference type="EMBL" id="BARV01015507">
    <property type="protein sequence ID" value="GAI31223.1"/>
    <property type="molecule type" value="Genomic_DNA"/>
</dbReference>
<proteinExistence type="predicted"/>
<name>X1MIW3_9ZZZZ</name>